<evidence type="ECO:0000313" key="16">
    <source>
        <dbReference type="EMBL" id="MCA9755815.1"/>
    </source>
</evidence>
<feature type="signal peptide" evidence="12">
    <location>
        <begin position="1"/>
        <end position="24"/>
    </location>
</feature>
<dbReference type="SUPFAM" id="SSF55874">
    <property type="entry name" value="ATPase domain of HSP90 chaperone/DNA topoisomerase II/histidine kinase"/>
    <property type="match status" value="1"/>
</dbReference>
<reference evidence="16" key="1">
    <citation type="submission" date="2020-04" db="EMBL/GenBank/DDBJ databases">
        <authorList>
            <person name="Zhang T."/>
        </authorList>
    </citation>
    <scope>NUCLEOTIDE SEQUENCE</scope>
    <source>
        <strain evidence="16">HKST-UBA02</strain>
    </source>
</reference>
<dbReference type="InterPro" id="IPR001789">
    <property type="entry name" value="Sig_transdc_resp-reg_receiver"/>
</dbReference>
<comment type="catalytic activity">
    <reaction evidence="1">
        <text>ATP + protein L-histidine = ADP + protein N-phospho-L-histidine.</text>
        <dbReference type="EC" id="2.7.13.3"/>
    </reaction>
</comment>
<dbReference type="SUPFAM" id="SSF47384">
    <property type="entry name" value="Homodimeric domain of signal transducing histidine kinase"/>
    <property type="match status" value="1"/>
</dbReference>
<evidence type="ECO:0000256" key="5">
    <source>
        <dbReference type="ARBA" id="ARBA00022741"/>
    </source>
</evidence>
<dbReference type="PROSITE" id="PS50109">
    <property type="entry name" value="HIS_KIN"/>
    <property type="match status" value="1"/>
</dbReference>
<comment type="subunit">
    <text evidence="9">At low DSF concentrations, interacts with RpfF.</text>
</comment>
<dbReference type="CDD" id="cd17546">
    <property type="entry name" value="REC_hyHK_CKI1_RcsC-like"/>
    <property type="match status" value="1"/>
</dbReference>
<dbReference type="Pfam" id="PF00512">
    <property type="entry name" value="HisKA"/>
    <property type="match status" value="1"/>
</dbReference>
<sequence>MNRVGPGLGRMRFAALALVFSCHASTFSIGFAQAVPEEPAASVLVLHSYHADYPWTLGQHHGFMDRLEGERSRVFDVRVECLDTKRQDYTSDYSGHVAAHLAYKYAGFEPDAIYVTDDNALDFALSQLIRLFPDAPVFFSGVNDYGVRSRIDASHVTGVFERKEIGPNIELMRQIASGRVDISIVGDASETYRVIESELQRELGGRSEIHAAYVSSRRLEELIEGLRVEGRRFVFLTTLGKVISQTGRTLAPSETIEAIVRSGNYVVFSMEDAYLAPGVLGGYVTSGVRQGAGAADLLLRYLDGVPVGQLPPIEESPNEYIIDDMELARAGITLPDHLGLPVQHINAGPTFYESRRGLVLGSLAVLLGLLVVGPLLALVVVVRRNREVLAATRRSAESEASFRHLFESSPDSAWIVRNNHFVECNPAAVREFGYEGREAFLNLHPSQISPPRQPDGRDSFSAAEEAMRVAFERGSNRFEWVHRRADGTTFWAEVTLSAITHGGEPLLHGVVHDINEEKRAKSELEEREKSLNEAQQIAHLGSWTLDLTTGNLGWSDEVYRIFEIDRERFGASYEAFVETIHPDDRAAVDSAYQESLKNRTSYEVEHRLLMGDGRVKYVHERCETAYDDDGIPLRSHGTVLDITERKLGELELERAKAAAEAASQAKSDFLANMSHEIRTPMNGVIGMTDLMLEGSLDDEQRARALTVKHSAGSLLGIINDILDFSKIEAGRLDLESIDFDLAELLAQFAAVMTFRAEEKGLELICPANVAVSDWFRGDPDRIRQILVNLVGNAIKFTEEGEVSVRYEQIGERDGAAIIRISVTDTGVGLSADAQAKLFERFTQADSSTTRRFGGTGLGLAISRQLVELMGGEIGVESGPGEGARFWFTLPLPRTQDVTTPSTYLDPAGLRAERVLVVDDAPGTRRLLDDLLTAWGVEHEVTGEPCSALAALRRAAGQGRPYSIALIDARLTEPEGTPLRMEIARDRNSLDTRTVLFTSRVGGYGVPDRVESRADAYHAKPIQQTELLRTMLRVINAGGPEVGPQPPSEGARLPEFDARVLVVEDNSVNQLVARGLLRKFGVEVEVAGDGAEALEVLAAKPFDLVLMDCQMPILDGYETTRRIRDPRSDVLDHSIPVVAMTAHAMQGDRERSLAAGMNDHLSKPVQLRELSHALETWIPARCRRVAP</sequence>
<evidence type="ECO:0000256" key="9">
    <source>
        <dbReference type="ARBA" id="ARBA00064003"/>
    </source>
</evidence>
<feature type="domain" description="Response regulatory" evidence="14">
    <location>
        <begin position="913"/>
        <end position="1034"/>
    </location>
</feature>
<dbReference type="InterPro" id="IPR036890">
    <property type="entry name" value="HATPase_C_sf"/>
</dbReference>
<dbReference type="GO" id="GO:0000155">
    <property type="term" value="F:phosphorelay sensor kinase activity"/>
    <property type="evidence" value="ECO:0007669"/>
    <property type="project" value="InterPro"/>
</dbReference>
<dbReference type="InterPro" id="IPR035965">
    <property type="entry name" value="PAS-like_dom_sf"/>
</dbReference>
<dbReference type="SMART" id="SM00388">
    <property type="entry name" value="HisKA"/>
    <property type="match status" value="1"/>
</dbReference>
<accession>A0A956NAS3</accession>
<evidence type="ECO:0000259" key="13">
    <source>
        <dbReference type="PROSITE" id="PS50109"/>
    </source>
</evidence>
<dbReference type="InterPro" id="IPR000014">
    <property type="entry name" value="PAS"/>
</dbReference>
<keyword evidence="7" id="KW-0067">ATP-binding</keyword>
<dbReference type="InterPro" id="IPR004358">
    <property type="entry name" value="Sig_transdc_His_kin-like_C"/>
</dbReference>
<dbReference type="CDD" id="cd00082">
    <property type="entry name" value="HisKA"/>
    <property type="match status" value="1"/>
</dbReference>
<dbReference type="InterPro" id="IPR000700">
    <property type="entry name" value="PAS-assoc_C"/>
</dbReference>
<dbReference type="InterPro" id="IPR003594">
    <property type="entry name" value="HATPase_dom"/>
</dbReference>
<evidence type="ECO:0000256" key="11">
    <source>
        <dbReference type="PROSITE-ProRule" id="PRU00169"/>
    </source>
</evidence>
<keyword evidence="12" id="KW-0732">Signal</keyword>
<dbReference type="Pfam" id="PF02518">
    <property type="entry name" value="HATPase_c"/>
    <property type="match status" value="1"/>
</dbReference>
<protein>
    <recommendedName>
        <fullName evidence="10">Sensory/regulatory protein RpfC</fullName>
        <ecNumber evidence="2">2.7.13.3</ecNumber>
    </recommendedName>
</protein>
<proteinExistence type="predicted"/>
<dbReference type="FunFam" id="3.30.565.10:FF:000010">
    <property type="entry name" value="Sensor histidine kinase RcsC"/>
    <property type="match status" value="1"/>
</dbReference>
<organism evidence="16 17">
    <name type="scientific">Eiseniibacteriota bacterium</name>
    <dbReference type="NCBI Taxonomy" id="2212470"/>
    <lineage>
        <taxon>Bacteria</taxon>
        <taxon>Candidatus Eiseniibacteriota</taxon>
    </lineage>
</organism>
<dbReference type="SMART" id="SM00387">
    <property type="entry name" value="HATPase_c"/>
    <property type="match status" value="1"/>
</dbReference>
<dbReference type="SUPFAM" id="SSF52172">
    <property type="entry name" value="CheY-like"/>
    <property type="match status" value="2"/>
</dbReference>
<feature type="modified residue" description="4-aspartylphosphate" evidence="11">
    <location>
        <position position="967"/>
    </location>
</feature>
<dbReference type="InterPro" id="IPR011006">
    <property type="entry name" value="CheY-like_superfamily"/>
</dbReference>
<dbReference type="SMART" id="SM00086">
    <property type="entry name" value="PAC"/>
    <property type="match status" value="2"/>
</dbReference>
<evidence type="ECO:0000259" key="15">
    <source>
        <dbReference type="PROSITE" id="PS50113"/>
    </source>
</evidence>
<feature type="chain" id="PRO_5037292304" description="Sensory/regulatory protein RpfC" evidence="12">
    <location>
        <begin position="25"/>
        <end position="1186"/>
    </location>
</feature>
<dbReference type="Gene3D" id="3.30.450.20">
    <property type="entry name" value="PAS domain"/>
    <property type="match status" value="2"/>
</dbReference>
<dbReference type="PANTHER" id="PTHR45339:SF1">
    <property type="entry name" value="HYBRID SIGNAL TRANSDUCTION HISTIDINE KINASE J"/>
    <property type="match status" value="1"/>
</dbReference>
<dbReference type="PANTHER" id="PTHR45339">
    <property type="entry name" value="HYBRID SIGNAL TRANSDUCTION HISTIDINE KINASE J"/>
    <property type="match status" value="1"/>
</dbReference>
<gene>
    <name evidence="16" type="ORF">KDA27_08450</name>
</gene>
<dbReference type="NCBIfam" id="TIGR00229">
    <property type="entry name" value="sensory_box"/>
    <property type="match status" value="1"/>
</dbReference>
<dbReference type="CDD" id="cd16922">
    <property type="entry name" value="HATPase_EvgS-ArcB-TorS-like"/>
    <property type="match status" value="1"/>
</dbReference>
<keyword evidence="3 11" id="KW-0597">Phosphoprotein</keyword>
<dbReference type="Gene3D" id="1.10.287.130">
    <property type="match status" value="1"/>
</dbReference>
<dbReference type="SMART" id="SM00448">
    <property type="entry name" value="REC"/>
    <property type="match status" value="2"/>
</dbReference>
<dbReference type="AlphaFoldDB" id="A0A956NAS3"/>
<evidence type="ECO:0000313" key="17">
    <source>
        <dbReference type="Proteomes" id="UP000739538"/>
    </source>
</evidence>
<dbReference type="Pfam" id="PF00072">
    <property type="entry name" value="Response_reg"/>
    <property type="match status" value="1"/>
</dbReference>
<dbReference type="GO" id="GO:0005524">
    <property type="term" value="F:ATP binding"/>
    <property type="evidence" value="ECO:0007669"/>
    <property type="project" value="UniProtKB-KW"/>
</dbReference>
<dbReference type="SUPFAM" id="SSF55785">
    <property type="entry name" value="PYP-like sensor domain (PAS domain)"/>
    <property type="match status" value="2"/>
</dbReference>
<feature type="domain" description="PAC" evidence="15">
    <location>
        <begin position="476"/>
        <end position="526"/>
    </location>
</feature>
<feature type="domain" description="Response regulatory" evidence="14">
    <location>
        <begin position="1058"/>
        <end position="1177"/>
    </location>
</feature>
<feature type="domain" description="Histidine kinase" evidence="13">
    <location>
        <begin position="672"/>
        <end position="893"/>
    </location>
</feature>
<dbReference type="Gene3D" id="3.40.50.2300">
    <property type="match status" value="4"/>
</dbReference>
<name>A0A956NAS3_UNCEI</name>
<evidence type="ECO:0000256" key="3">
    <source>
        <dbReference type="ARBA" id="ARBA00022553"/>
    </source>
</evidence>
<feature type="modified residue" description="4-aspartylphosphate" evidence="11">
    <location>
        <position position="1107"/>
    </location>
</feature>
<dbReference type="Proteomes" id="UP000739538">
    <property type="component" value="Unassembled WGS sequence"/>
</dbReference>
<dbReference type="PRINTS" id="PR00344">
    <property type="entry name" value="BCTRLSENSOR"/>
</dbReference>
<evidence type="ECO:0000256" key="8">
    <source>
        <dbReference type="ARBA" id="ARBA00023012"/>
    </source>
</evidence>
<dbReference type="InterPro" id="IPR036097">
    <property type="entry name" value="HisK_dim/P_sf"/>
</dbReference>
<dbReference type="InterPro" id="IPR003661">
    <property type="entry name" value="HisK_dim/P_dom"/>
</dbReference>
<comment type="caution">
    <text evidence="16">The sequence shown here is derived from an EMBL/GenBank/DDBJ whole genome shotgun (WGS) entry which is preliminary data.</text>
</comment>
<evidence type="ECO:0000256" key="12">
    <source>
        <dbReference type="SAM" id="SignalP"/>
    </source>
</evidence>
<evidence type="ECO:0000256" key="2">
    <source>
        <dbReference type="ARBA" id="ARBA00012438"/>
    </source>
</evidence>
<dbReference type="FunFam" id="1.10.287.130:FF:000002">
    <property type="entry name" value="Two-component osmosensing histidine kinase"/>
    <property type="match status" value="1"/>
</dbReference>
<keyword evidence="4" id="KW-0808">Transferase</keyword>
<dbReference type="EMBL" id="JAGQHS010000033">
    <property type="protein sequence ID" value="MCA9755815.1"/>
    <property type="molecule type" value="Genomic_DNA"/>
</dbReference>
<dbReference type="Pfam" id="PF13426">
    <property type="entry name" value="PAS_9"/>
    <property type="match status" value="1"/>
</dbReference>
<dbReference type="Gene3D" id="2.10.70.100">
    <property type="match status" value="1"/>
</dbReference>
<dbReference type="CDD" id="cd00130">
    <property type="entry name" value="PAS"/>
    <property type="match status" value="2"/>
</dbReference>
<dbReference type="Pfam" id="PF08447">
    <property type="entry name" value="PAS_3"/>
    <property type="match status" value="1"/>
</dbReference>
<dbReference type="SMART" id="SM00091">
    <property type="entry name" value="PAS"/>
    <property type="match status" value="2"/>
</dbReference>
<dbReference type="EC" id="2.7.13.3" evidence="2"/>
<keyword evidence="6" id="KW-0418">Kinase</keyword>
<dbReference type="InterPro" id="IPR013655">
    <property type="entry name" value="PAS_fold_3"/>
</dbReference>
<evidence type="ECO:0000256" key="6">
    <source>
        <dbReference type="ARBA" id="ARBA00022777"/>
    </source>
</evidence>
<evidence type="ECO:0000256" key="4">
    <source>
        <dbReference type="ARBA" id="ARBA00022679"/>
    </source>
</evidence>
<dbReference type="Gene3D" id="3.30.565.10">
    <property type="entry name" value="Histidine kinase-like ATPase, C-terminal domain"/>
    <property type="match status" value="1"/>
</dbReference>
<keyword evidence="8" id="KW-0902">Two-component regulatory system</keyword>
<evidence type="ECO:0000256" key="10">
    <source>
        <dbReference type="ARBA" id="ARBA00068150"/>
    </source>
</evidence>
<dbReference type="InterPro" id="IPR005467">
    <property type="entry name" value="His_kinase_dom"/>
</dbReference>
<evidence type="ECO:0000256" key="7">
    <source>
        <dbReference type="ARBA" id="ARBA00022840"/>
    </source>
</evidence>
<evidence type="ECO:0000256" key="1">
    <source>
        <dbReference type="ARBA" id="ARBA00000085"/>
    </source>
</evidence>
<keyword evidence="5" id="KW-0547">Nucleotide-binding</keyword>
<evidence type="ECO:0000259" key="14">
    <source>
        <dbReference type="PROSITE" id="PS50110"/>
    </source>
</evidence>
<dbReference type="InterPro" id="IPR001610">
    <property type="entry name" value="PAC"/>
</dbReference>
<dbReference type="PROSITE" id="PS50113">
    <property type="entry name" value="PAC"/>
    <property type="match status" value="2"/>
</dbReference>
<dbReference type="PROSITE" id="PS50110">
    <property type="entry name" value="RESPONSE_REGULATORY"/>
    <property type="match status" value="2"/>
</dbReference>
<feature type="domain" description="PAC" evidence="15">
    <location>
        <begin position="602"/>
        <end position="654"/>
    </location>
</feature>
<reference evidence="16" key="2">
    <citation type="journal article" date="2021" name="Microbiome">
        <title>Successional dynamics and alternative stable states in a saline activated sludge microbial community over 9 years.</title>
        <authorList>
            <person name="Wang Y."/>
            <person name="Ye J."/>
            <person name="Ju F."/>
            <person name="Liu L."/>
            <person name="Boyd J.A."/>
            <person name="Deng Y."/>
            <person name="Parks D.H."/>
            <person name="Jiang X."/>
            <person name="Yin X."/>
            <person name="Woodcroft B.J."/>
            <person name="Tyson G.W."/>
            <person name="Hugenholtz P."/>
            <person name="Polz M.F."/>
            <person name="Zhang T."/>
        </authorList>
    </citation>
    <scope>NUCLEOTIDE SEQUENCE</scope>
    <source>
        <strain evidence="16">HKST-UBA02</strain>
    </source>
</reference>